<organism evidence="15 16">
    <name type="scientific">Araneus ventricosus</name>
    <name type="common">Orbweaver spider</name>
    <name type="synonym">Epeira ventricosa</name>
    <dbReference type="NCBI Taxonomy" id="182803"/>
    <lineage>
        <taxon>Eukaryota</taxon>
        <taxon>Metazoa</taxon>
        <taxon>Ecdysozoa</taxon>
        <taxon>Arthropoda</taxon>
        <taxon>Chelicerata</taxon>
        <taxon>Arachnida</taxon>
        <taxon>Araneae</taxon>
        <taxon>Araneomorphae</taxon>
        <taxon>Entelegynae</taxon>
        <taxon>Araneoidea</taxon>
        <taxon>Araneidae</taxon>
        <taxon>Araneus</taxon>
    </lineage>
</organism>
<dbReference type="GO" id="GO:0004190">
    <property type="term" value="F:aspartic-type endopeptidase activity"/>
    <property type="evidence" value="ECO:0007669"/>
    <property type="project" value="UniProtKB-KW"/>
</dbReference>
<evidence type="ECO:0000256" key="6">
    <source>
        <dbReference type="ARBA" id="ARBA00022759"/>
    </source>
</evidence>
<dbReference type="InterPro" id="IPR012337">
    <property type="entry name" value="RNaseH-like_sf"/>
</dbReference>
<feature type="region of interest" description="Disordered" evidence="11">
    <location>
        <begin position="119"/>
        <end position="144"/>
    </location>
</feature>
<dbReference type="InterPro" id="IPR043128">
    <property type="entry name" value="Rev_trsase/Diguanyl_cyclase"/>
</dbReference>
<keyword evidence="16" id="KW-1185">Reference proteome</keyword>
<keyword evidence="5" id="KW-0064">Aspartyl protease</keyword>
<dbReference type="InterPro" id="IPR001878">
    <property type="entry name" value="Znf_CCHC"/>
</dbReference>
<dbReference type="GO" id="GO:0003677">
    <property type="term" value="F:DNA binding"/>
    <property type="evidence" value="ECO:0007669"/>
    <property type="project" value="UniProtKB-KW"/>
</dbReference>
<keyword evidence="6" id="KW-0378">Hydrolase</keyword>
<evidence type="ECO:0000256" key="8">
    <source>
        <dbReference type="ARBA" id="ARBA00023125"/>
    </source>
</evidence>
<keyword evidence="1" id="KW-0645">Protease</keyword>
<dbReference type="EMBL" id="BGPR01110342">
    <property type="protein sequence ID" value="GBM88786.1"/>
    <property type="molecule type" value="Genomic_DNA"/>
</dbReference>
<keyword evidence="9" id="KW-0511">Multifunctional enzyme</keyword>
<dbReference type="InterPro" id="IPR036875">
    <property type="entry name" value="Znf_CCHC_sf"/>
</dbReference>
<dbReference type="Gene3D" id="2.40.70.10">
    <property type="entry name" value="Acid Proteases"/>
    <property type="match status" value="1"/>
</dbReference>
<dbReference type="InterPro" id="IPR000477">
    <property type="entry name" value="RT_dom"/>
</dbReference>
<dbReference type="Pfam" id="PF17919">
    <property type="entry name" value="RT_RNaseH_2"/>
    <property type="match status" value="1"/>
</dbReference>
<proteinExistence type="predicted"/>
<reference evidence="15 16" key="1">
    <citation type="journal article" date="2019" name="Sci. Rep.">
        <title>Orb-weaving spider Araneus ventricosus genome elucidates the spidroin gene catalogue.</title>
        <authorList>
            <person name="Kono N."/>
            <person name="Nakamura H."/>
            <person name="Ohtoshi R."/>
            <person name="Moran D.A.P."/>
            <person name="Shinohara A."/>
            <person name="Yoshida Y."/>
            <person name="Fujiwara M."/>
            <person name="Mori M."/>
            <person name="Tomita M."/>
            <person name="Arakawa K."/>
        </authorList>
    </citation>
    <scope>NUCLEOTIDE SEQUENCE [LARGE SCALE GENOMIC DNA]</scope>
</reference>
<keyword evidence="4" id="KW-0540">Nuclease</keyword>
<dbReference type="GO" id="GO:0008270">
    <property type="term" value="F:zinc ion binding"/>
    <property type="evidence" value="ECO:0007669"/>
    <property type="project" value="UniProtKB-KW"/>
</dbReference>
<dbReference type="InterPro" id="IPR036397">
    <property type="entry name" value="RNaseH_sf"/>
</dbReference>
<dbReference type="SUPFAM" id="SSF50630">
    <property type="entry name" value="Acid proteases"/>
    <property type="match status" value="1"/>
</dbReference>
<evidence type="ECO:0000256" key="10">
    <source>
        <dbReference type="PROSITE-ProRule" id="PRU00047"/>
    </source>
</evidence>
<dbReference type="InterPro" id="IPR041577">
    <property type="entry name" value="RT_RNaseH_2"/>
</dbReference>
<evidence type="ECO:0000259" key="14">
    <source>
        <dbReference type="PROSITE" id="PS50994"/>
    </source>
</evidence>
<accession>A0A4Y2JI50</accession>
<keyword evidence="7" id="KW-0695">RNA-directed DNA polymerase</keyword>
<evidence type="ECO:0000256" key="4">
    <source>
        <dbReference type="ARBA" id="ARBA00022722"/>
    </source>
</evidence>
<dbReference type="Pfam" id="PF00665">
    <property type="entry name" value="rve"/>
    <property type="match status" value="1"/>
</dbReference>
<evidence type="ECO:0000256" key="5">
    <source>
        <dbReference type="ARBA" id="ARBA00022750"/>
    </source>
</evidence>
<sequence>MTTLNDIQEISTALKNCKTEKIKILHKFLFDSLGDRSNRKRIREFIGFDFQVDSEEFKKKLGSVDELFSLNELITICNILNISFDGPKPEVSKRILSFLCNLEALAEFSRADIDESDLDEETANDFEKENKKSDSFEGESSNKRDSSMQCEAQCNMQCDANKIYDMQFVDKCRSSVVQNTVINYSDIESAISKFNAESHENIANWLDHFENISQLFSLSDLQKFIFAKRSLGGTAALFVRTEPQINSWQKLKQALIDEFSFEINSAHLHELLSKRKMRDSESAPEYFLKMKELCSSGKIEDAALMYYVIKGINDRQENKTILYGCKNLFEFKEKLKVYEVIKSDYAKSKAIFDKTKARYDSNPRFNSFDKLKLKQVHDDRFNSKNESANKVKSSGGFERMKYNNFESRKSKFCFNCGDPTHISRFCVHKDKGFKCFECGAFGHKASECDKTKSKPEVATLDVKFKPRLDNKVTIEDISVNSLIDTGSQATLLRKSVFDKLNMCKLYPLNLSLSGFGKCKVNPLGYFKGNIKIDDFKCNADIYVVENNVMSYDVIVGMNVLMQGETVINEDGIVIKEKFQRREEVDSLSVLPIDLTPNEVELNIGPDVPNIFKDKVQQSILNYVPHKIKTTNVELNILVKSNEPISHQPRRLPFSEKKIVQTQVADWLEQGIVEPCSSEYSSPVVIVRKKDGTPRVCIDYRKLNKVVVKDRFPLPLIEDILDRLQGSRVFSTIDLKNAFFHVDVNKDSRKYTSFVTHEGQYQFLKVPFGLCNSPAVFQRYINTIFRPLINDGIVLPYLDDIIILSSSFEEGIERVERVLSIASEYGLEINFNKSHFLKKRIEFLGHVVEDGKIFPSTLKTKAVLNFPEPANLKQIHSFLGLTGYFRKFIPKYSTIARPLSDLLKKDRKFKFGEEERISFNQLKLMLAEKPVLRIYNPNYETELHTDASLEGYGAILMQKSPDDKNFHPTYYMSKKTTDAEKKYSSYELEALAVIEAVKKFRVYLLGIPFKIVTDCSALEKTMQKKDLVTRVARWALLLEEFDYVIEHRSGTRMTHVDALSRSPIDIFCISFDNILPRLKSAQDNDNEKRGKKEGLLHPLQKEDTPLHTYHIDHLGPLESTNKNYKYVLAIIDAFTKFVWIYPTKSTTSAEVIAKLEIQKAVFGSPFQIISDRGTAFTSGDFADYCAKEEIKHHAITTGLPRANGQIERINQTIISVLSKLSLENPNKWYKFTNELQQTINSTYQRSIDTTPFELLFGTKMNTGGLDKLKEMVEAEFQANFEAQREELRKHAKQQIFKIQEENRKTYNLRRREPKSYRVGDLVAIKRTQFGPNLKLKPKYFGPYSITRAKGGNTYDVIKEGNHEGPNFTTTCAEYLKPWNTMSEL</sequence>
<dbReference type="CDD" id="cd01647">
    <property type="entry name" value="RT_LTR"/>
    <property type="match status" value="1"/>
</dbReference>
<dbReference type="InterPro" id="IPR043502">
    <property type="entry name" value="DNA/RNA_pol_sf"/>
</dbReference>
<dbReference type="PANTHER" id="PTHR37984">
    <property type="entry name" value="PROTEIN CBG26694"/>
    <property type="match status" value="1"/>
</dbReference>
<comment type="caution">
    <text evidence="15">The sequence shown here is derived from an EMBL/GenBank/DDBJ whole genome shotgun (WGS) entry which is preliminary data.</text>
</comment>
<dbReference type="Gene3D" id="3.10.20.370">
    <property type="match status" value="1"/>
</dbReference>
<dbReference type="Gene3D" id="3.10.10.10">
    <property type="entry name" value="HIV Type 1 Reverse Transcriptase, subunit A, domain 1"/>
    <property type="match status" value="1"/>
</dbReference>
<keyword evidence="10" id="KW-0862">Zinc</keyword>
<dbReference type="Gene3D" id="4.10.60.10">
    <property type="entry name" value="Zinc finger, CCHC-type"/>
    <property type="match status" value="1"/>
</dbReference>
<name>A0A4Y2JI50_ARAVE</name>
<evidence type="ECO:0000259" key="13">
    <source>
        <dbReference type="PROSITE" id="PS50878"/>
    </source>
</evidence>
<evidence type="ECO:0000256" key="2">
    <source>
        <dbReference type="ARBA" id="ARBA00022679"/>
    </source>
</evidence>
<dbReference type="FunFam" id="3.30.70.270:FF:000026">
    <property type="entry name" value="Transposon Ty3-G Gag-Pol polyprotein"/>
    <property type="match status" value="1"/>
</dbReference>
<evidence type="ECO:0000259" key="12">
    <source>
        <dbReference type="PROSITE" id="PS50158"/>
    </source>
</evidence>
<evidence type="ECO:0000256" key="7">
    <source>
        <dbReference type="ARBA" id="ARBA00022918"/>
    </source>
</evidence>
<evidence type="ECO:0000256" key="1">
    <source>
        <dbReference type="ARBA" id="ARBA00022670"/>
    </source>
</evidence>
<dbReference type="GO" id="GO:0003964">
    <property type="term" value="F:RNA-directed DNA polymerase activity"/>
    <property type="evidence" value="ECO:0007669"/>
    <property type="project" value="UniProtKB-KW"/>
</dbReference>
<feature type="compositionally biased region" description="Basic and acidic residues" evidence="11">
    <location>
        <begin position="125"/>
        <end position="144"/>
    </location>
</feature>
<dbReference type="OrthoDB" id="8052569at2759"/>
<dbReference type="Gene3D" id="3.30.420.10">
    <property type="entry name" value="Ribonuclease H-like superfamily/Ribonuclease H"/>
    <property type="match status" value="1"/>
</dbReference>
<dbReference type="GO" id="GO:0042575">
    <property type="term" value="C:DNA polymerase complex"/>
    <property type="evidence" value="ECO:0007669"/>
    <property type="project" value="UniProtKB-ARBA"/>
</dbReference>
<feature type="domain" description="Integrase catalytic" evidence="14">
    <location>
        <begin position="1100"/>
        <end position="1258"/>
    </location>
</feature>
<evidence type="ECO:0000256" key="9">
    <source>
        <dbReference type="ARBA" id="ARBA00023268"/>
    </source>
</evidence>
<dbReference type="PROSITE" id="PS50878">
    <property type="entry name" value="RT_POL"/>
    <property type="match status" value="1"/>
</dbReference>
<evidence type="ECO:0000313" key="15">
    <source>
        <dbReference type="EMBL" id="GBM88786.1"/>
    </source>
</evidence>
<dbReference type="InterPro" id="IPR050951">
    <property type="entry name" value="Retrovirus_Pol_polyprotein"/>
</dbReference>
<dbReference type="InterPro" id="IPR021109">
    <property type="entry name" value="Peptidase_aspartic_dom_sf"/>
</dbReference>
<dbReference type="GO" id="GO:0015074">
    <property type="term" value="P:DNA integration"/>
    <property type="evidence" value="ECO:0007669"/>
    <property type="project" value="InterPro"/>
</dbReference>
<dbReference type="SUPFAM" id="SSF53098">
    <property type="entry name" value="Ribonuclease H-like"/>
    <property type="match status" value="1"/>
</dbReference>
<dbReference type="Gene3D" id="3.30.70.270">
    <property type="match status" value="2"/>
</dbReference>
<protein>
    <submittedName>
        <fullName evidence="15">Retrovirus-related Pol polyprotein from transposon 297</fullName>
    </submittedName>
</protein>
<feature type="domain" description="Reverse transcriptase" evidence="13">
    <location>
        <begin position="667"/>
        <end position="847"/>
    </location>
</feature>
<dbReference type="CDD" id="cd00303">
    <property type="entry name" value="retropepsin_like"/>
    <property type="match status" value="1"/>
</dbReference>
<keyword evidence="10" id="KW-0863">Zinc-finger</keyword>
<dbReference type="PROSITE" id="PS50994">
    <property type="entry name" value="INTEGRASE"/>
    <property type="match status" value="1"/>
</dbReference>
<keyword evidence="3" id="KW-0548">Nucleotidyltransferase</keyword>
<dbReference type="Pfam" id="PF00078">
    <property type="entry name" value="RVT_1"/>
    <property type="match status" value="1"/>
</dbReference>
<dbReference type="SUPFAM" id="SSF57756">
    <property type="entry name" value="Retrovirus zinc finger-like domains"/>
    <property type="match status" value="1"/>
</dbReference>
<evidence type="ECO:0000256" key="11">
    <source>
        <dbReference type="SAM" id="MobiDB-lite"/>
    </source>
</evidence>
<dbReference type="Proteomes" id="UP000499080">
    <property type="component" value="Unassembled WGS sequence"/>
</dbReference>
<dbReference type="PANTHER" id="PTHR37984:SF5">
    <property type="entry name" value="PROTEIN NYNRIN-LIKE"/>
    <property type="match status" value="1"/>
</dbReference>
<keyword evidence="8" id="KW-0238">DNA-binding</keyword>
<dbReference type="SUPFAM" id="SSF56672">
    <property type="entry name" value="DNA/RNA polymerases"/>
    <property type="match status" value="1"/>
</dbReference>
<gene>
    <name evidence="15" type="primary">pol_3004</name>
    <name evidence="15" type="ORF">AVEN_75362_1</name>
</gene>
<keyword evidence="6" id="KW-0255">Endonuclease</keyword>
<dbReference type="CDD" id="cd09274">
    <property type="entry name" value="RNase_HI_RT_Ty3"/>
    <property type="match status" value="1"/>
</dbReference>
<keyword evidence="2" id="KW-0808">Transferase</keyword>
<evidence type="ECO:0000256" key="3">
    <source>
        <dbReference type="ARBA" id="ARBA00022695"/>
    </source>
</evidence>
<keyword evidence="10" id="KW-0479">Metal-binding</keyword>
<dbReference type="FunFam" id="3.10.20.370:FF:000001">
    <property type="entry name" value="Retrovirus-related Pol polyprotein from transposon 17.6-like protein"/>
    <property type="match status" value="1"/>
</dbReference>
<feature type="domain" description="CCHC-type" evidence="12">
    <location>
        <begin position="434"/>
        <end position="450"/>
    </location>
</feature>
<dbReference type="InterPro" id="IPR001584">
    <property type="entry name" value="Integrase_cat-core"/>
</dbReference>
<dbReference type="PROSITE" id="PS50158">
    <property type="entry name" value="ZF_CCHC"/>
    <property type="match status" value="1"/>
</dbReference>
<evidence type="ECO:0000313" key="16">
    <source>
        <dbReference type="Proteomes" id="UP000499080"/>
    </source>
</evidence>
<dbReference type="Pfam" id="PF00098">
    <property type="entry name" value="zf-CCHC"/>
    <property type="match status" value="1"/>
</dbReference>
<dbReference type="SMART" id="SM00343">
    <property type="entry name" value="ZnF_C2HC"/>
    <property type="match status" value="2"/>
</dbReference>
<dbReference type="GO" id="GO:0004519">
    <property type="term" value="F:endonuclease activity"/>
    <property type="evidence" value="ECO:0007669"/>
    <property type="project" value="UniProtKB-KW"/>
</dbReference>
<dbReference type="GO" id="GO:0006508">
    <property type="term" value="P:proteolysis"/>
    <property type="evidence" value="ECO:0007669"/>
    <property type="project" value="UniProtKB-KW"/>
</dbReference>